<dbReference type="AlphaFoldDB" id="A0A162EL06"/>
<accession>A0A162EL06</accession>
<evidence type="ECO:0000259" key="1">
    <source>
        <dbReference type="Pfam" id="PF00188"/>
    </source>
</evidence>
<feature type="domain" description="SCP" evidence="1">
    <location>
        <begin position="58"/>
        <end position="179"/>
    </location>
</feature>
<evidence type="ECO:0000313" key="2">
    <source>
        <dbReference type="EMBL" id="KZS47171.1"/>
    </source>
</evidence>
<dbReference type="PANTHER" id="PTHR31157:SF1">
    <property type="entry name" value="SCP DOMAIN-CONTAINING PROTEIN"/>
    <property type="match status" value="1"/>
</dbReference>
<dbReference type="STRING" id="59843.A3958_14580"/>
<gene>
    <name evidence="2" type="ORF">AWU65_15170</name>
</gene>
<comment type="caution">
    <text evidence="2">The sequence shown here is derived from an EMBL/GenBank/DDBJ whole genome shotgun (WGS) entry which is preliminary data.</text>
</comment>
<sequence>MLHPPRRCGSVIARIAAAVMLITSLALTGAWPGNVELSASTIETSSLTSYSRDQYEALAYLNEVRAKAGLPAVTLNDRITEAAELHARYFNINKVTPNLSAHNEKAGLPGYRGTRIRDRLAAAGYVSPSKQGYASGEVMHFRQKSSLNAMKGWLDTAYHRQMVLSPNFQEIGIALVGGTAVVNLAGSTTSPIAGGLAIYPYDGMQNTGIGFYGFETPNPLVQFDVEHSGYIISATAAGPIDKFEAAITDEEGALLHFYEEISRDTLFLFPKEILRGLHTYTVSVKYRLEGTQAWHSRTWSFTTGTGSGS</sequence>
<dbReference type="Proteomes" id="UP000076796">
    <property type="component" value="Unassembled WGS sequence"/>
</dbReference>
<proteinExistence type="predicted"/>
<dbReference type="InterPro" id="IPR014044">
    <property type="entry name" value="CAP_dom"/>
</dbReference>
<name>A0A162EL06_9BACL</name>
<organism evidence="2 3">
    <name type="scientific">Paenibacillus glucanolyticus</name>
    <dbReference type="NCBI Taxonomy" id="59843"/>
    <lineage>
        <taxon>Bacteria</taxon>
        <taxon>Bacillati</taxon>
        <taxon>Bacillota</taxon>
        <taxon>Bacilli</taxon>
        <taxon>Bacillales</taxon>
        <taxon>Paenibacillaceae</taxon>
        <taxon>Paenibacillus</taxon>
    </lineage>
</organism>
<dbReference type="PANTHER" id="PTHR31157">
    <property type="entry name" value="SCP DOMAIN-CONTAINING PROTEIN"/>
    <property type="match status" value="1"/>
</dbReference>
<dbReference type="Pfam" id="PF00188">
    <property type="entry name" value="CAP"/>
    <property type="match status" value="1"/>
</dbReference>
<dbReference type="EMBL" id="LWMH01000001">
    <property type="protein sequence ID" value="KZS47171.1"/>
    <property type="molecule type" value="Genomic_DNA"/>
</dbReference>
<evidence type="ECO:0000313" key="3">
    <source>
        <dbReference type="Proteomes" id="UP000076796"/>
    </source>
</evidence>
<protein>
    <recommendedName>
        <fullName evidence="1">SCP domain-containing protein</fullName>
    </recommendedName>
</protein>
<keyword evidence="3" id="KW-1185">Reference proteome</keyword>
<dbReference type="CDD" id="cd05379">
    <property type="entry name" value="CAP_bacterial"/>
    <property type="match status" value="1"/>
</dbReference>
<dbReference type="RefSeq" id="WP_063478715.1">
    <property type="nucleotide sequence ID" value="NZ_CP147845.1"/>
</dbReference>
<dbReference type="InterPro" id="IPR035940">
    <property type="entry name" value="CAP_sf"/>
</dbReference>
<dbReference type="SUPFAM" id="SSF55797">
    <property type="entry name" value="PR-1-like"/>
    <property type="match status" value="1"/>
</dbReference>
<dbReference type="GeneID" id="97557436"/>
<reference evidence="2" key="1">
    <citation type="journal article" date="2016" name="Genome Announc.">
        <title>Draft genomes of two strains of Paenibacillus glucanolyticus with capability to degrade lignocellulose.</title>
        <authorList>
            <person name="Mathews S.L."/>
            <person name="Pawlak J."/>
            <person name="Grunden A.M."/>
        </authorList>
    </citation>
    <scope>NUCLEOTIDE SEQUENCE [LARGE SCALE GENOMIC DNA]</scope>
    <source>
        <strain evidence="2">SLM1</strain>
    </source>
</reference>
<dbReference type="Gene3D" id="3.40.33.10">
    <property type="entry name" value="CAP"/>
    <property type="match status" value="1"/>
</dbReference>